<dbReference type="OrthoDB" id="425114at2759"/>
<dbReference type="NCBIfam" id="TIGR01885">
    <property type="entry name" value="Orn_aminotrans"/>
    <property type="match status" value="1"/>
</dbReference>
<evidence type="ECO:0000256" key="2">
    <source>
        <dbReference type="ARBA" id="ARBA00004998"/>
    </source>
</evidence>
<evidence type="ECO:0000256" key="5">
    <source>
        <dbReference type="ARBA" id="ARBA00012924"/>
    </source>
</evidence>
<dbReference type="FunFam" id="3.40.640.10:FF:000011">
    <property type="entry name" value="Ornithine aminotransferase"/>
    <property type="match status" value="1"/>
</dbReference>
<evidence type="ECO:0000313" key="16">
    <source>
        <dbReference type="RefSeq" id="XP_026194331.1"/>
    </source>
</evidence>
<dbReference type="InterPro" id="IPR015421">
    <property type="entry name" value="PyrdxlP-dep_Trfase_major"/>
</dbReference>
<accession>A0A6P6S2F1</accession>
<organism evidence="15 16">
    <name type="scientific">Cyclospora cayetanensis</name>
    <dbReference type="NCBI Taxonomy" id="88456"/>
    <lineage>
        <taxon>Eukaryota</taxon>
        <taxon>Sar</taxon>
        <taxon>Alveolata</taxon>
        <taxon>Apicomplexa</taxon>
        <taxon>Conoidasida</taxon>
        <taxon>Coccidia</taxon>
        <taxon>Eucoccidiorida</taxon>
        <taxon>Eimeriorina</taxon>
        <taxon>Eimeriidae</taxon>
        <taxon>Cyclospora</taxon>
    </lineage>
</organism>
<dbReference type="Proteomes" id="UP000515125">
    <property type="component" value="Unplaced"/>
</dbReference>
<evidence type="ECO:0000256" key="3">
    <source>
        <dbReference type="ARBA" id="ARBA00008954"/>
    </source>
</evidence>
<dbReference type="Gene3D" id="3.90.1150.10">
    <property type="entry name" value="Aspartate Aminotransferase, domain 1"/>
    <property type="match status" value="1"/>
</dbReference>
<dbReference type="InterPro" id="IPR015422">
    <property type="entry name" value="PyrdxlP-dep_Trfase_small"/>
</dbReference>
<evidence type="ECO:0000256" key="13">
    <source>
        <dbReference type="ARBA" id="ARBA00073894"/>
    </source>
</evidence>
<comment type="cofactor">
    <cofactor evidence="1">
        <name>pyridoxal 5'-phosphate</name>
        <dbReference type="ChEBI" id="CHEBI:597326"/>
    </cofactor>
</comment>
<dbReference type="GO" id="GO:0042802">
    <property type="term" value="F:identical protein binding"/>
    <property type="evidence" value="ECO:0007669"/>
    <property type="project" value="TreeGrafter"/>
</dbReference>
<keyword evidence="6 16" id="KW-0032">Aminotransferase</keyword>
<dbReference type="Gene3D" id="3.40.640.10">
    <property type="entry name" value="Type I PLP-dependent aspartate aminotransferase-like (Major domain)"/>
    <property type="match status" value="1"/>
</dbReference>
<evidence type="ECO:0000256" key="10">
    <source>
        <dbReference type="ARBA" id="ARBA00030587"/>
    </source>
</evidence>
<dbReference type="GeneID" id="34621500"/>
<dbReference type="AlphaFoldDB" id="A0A6P6S2F1"/>
<evidence type="ECO:0000256" key="4">
    <source>
        <dbReference type="ARBA" id="ARBA00011738"/>
    </source>
</evidence>
<dbReference type="InterPro" id="IPR049704">
    <property type="entry name" value="Aminotrans_3_PPA_site"/>
</dbReference>
<dbReference type="GO" id="GO:0004587">
    <property type="term" value="F:ornithine aminotransferase activity"/>
    <property type="evidence" value="ECO:0007669"/>
    <property type="project" value="UniProtKB-EC"/>
</dbReference>
<dbReference type="GO" id="GO:0005737">
    <property type="term" value="C:cytoplasm"/>
    <property type="evidence" value="ECO:0007669"/>
    <property type="project" value="TreeGrafter"/>
</dbReference>
<dbReference type="GO" id="GO:0019544">
    <property type="term" value="P:L-arginine catabolic process to L-glutamate"/>
    <property type="evidence" value="ECO:0007669"/>
    <property type="project" value="TreeGrafter"/>
</dbReference>
<dbReference type="PANTHER" id="PTHR11986:SF18">
    <property type="entry name" value="ORNITHINE AMINOTRANSFERASE, MITOCHONDRIAL"/>
    <property type="match status" value="1"/>
</dbReference>
<comment type="catalytic activity">
    <reaction evidence="12">
        <text>L-ornithine + 2-oxoglutarate = L-glutamate 5-semialdehyde + L-glutamate</text>
        <dbReference type="Rhea" id="RHEA:25160"/>
        <dbReference type="ChEBI" id="CHEBI:16810"/>
        <dbReference type="ChEBI" id="CHEBI:29985"/>
        <dbReference type="ChEBI" id="CHEBI:46911"/>
        <dbReference type="ChEBI" id="CHEBI:58066"/>
        <dbReference type="EC" id="2.6.1.13"/>
    </reaction>
    <physiologicalReaction direction="left-to-right" evidence="12">
        <dbReference type="Rhea" id="RHEA:25161"/>
    </physiologicalReaction>
</comment>
<dbReference type="SUPFAM" id="SSF53383">
    <property type="entry name" value="PLP-dependent transferases"/>
    <property type="match status" value="1"/>
</dbReference>
<gene>
    <name evidence="16" type="primary">LOC34621500</name>
</gene>
<keyword evidence="8 14" id="KW-0663">Pyridoxal phosphate</keyword>
<protein>
    <recommendedName>
        <fullName evidence="13">Ornithine aminotransferase</fullName>
        <ecNumber evidence="5">2.6.1.13</ecNumber>
    </recommendedName>
    <alternativeName>
        <fullName evidence="10">Ornithine--oxo-acid aminotransferase</fullName>
    </alternativeName>
</protein>
<dbReference type="GO" id="GO:0055129">
    <property type="term" value="P:L-proline biosynthetic process"/>
    <property type="evidence" value="ECO:0007669"/>
    <property type="project" value="UniProtKB-UniPathway"/>
</dbReference>
<reference evidence="16" key="1">
    <citation type="submission" date="2025-08" db="UniProtKB">
        <authorList>
            <consortium name="RefSeq"/>
        </authorList>
    </citation>
    <scope>IDENTIFICATION</scope>
</reference>
<dbReference type="InterPro" id="IPR010164">
    <property type="entry name" value="Orn_aminotrans"/>
</dbReference>
<dbReference type="InterPro" id="IPR050103">
    <property type="entry name" value="Class-III_PLP-dep_AT"/>
</dbReference>
<dbReference type="PANTHER" id="PTHR11986">
    <property type="entry name" value="AMINOTRANSFERASE CLASS III"/>
    <property type="match status" value="1"/>
</dbReference>
<name>A0A6P6S2F1_9EIME</name>
<proteinExistence type="inferred from homology"/>
<evidence type="ECO:0000256" key="6">
    <source>
        <dbReference type="ARBA" id="ARBA00022576"/>
    </source>
</evidence>
<evidence type="ECO:0000256" key="12">
    <source>
        <dbReference type="ARBA" id="ARBA00051944"/>
    </source>
</evidence>
<dbReference type="UniPathway" id="UPA00098">
    <property type="reaction ID" value="UER00358"/>
</dbReference>
<sequence length="486" mass="53349">MINSLASRLHPSIPSPCGCSIQAQVRKLSRNHLLAGSSSFSCQYQQLSCVRCLSGASSTGSSTPSRSKTFDEYRKALGLRTQDDYFRIERANCAPNYVPTPVVISRGEGVFVWDTDGKRYYDFVSGISSLNQGHCHPRIVEALEKQAKLLTLTCRVLHNNVMPILCKFVNDLLGYEKTILMNTGAEAGETALKAARKWGYEVKGIPENTAKIILCRNNYWGRTITAASSSTTLENYKNFGPYTPGFELIAYDDLPALEHALEDQAVAAFFVEPIQGEGGVIIPRDGYLRKAAELCRAKNVLFIIDEIQTGLGRTGRMLASDWDGVRPDIVLLGKSFTGGTLPCSAVVTDRHVMDVFTPGTHGSTYGGNPLACAVAYEALSVIVDENLAENARLQGELLRGALRKLKDEHKLSWIHDIRGRGLLNAVEVKGSCGVATQLCMELKNEGILCRPTHGNVVRFLPPLCITREQMEEAIQGIANVFLRKSF</sequence>
<evidence type="ECO:0000256" key="9">
    <source>
        <dbReference type="ARBA" id="ARBA00023157"/>
    </source>
</evidence>
<dbReference type="GO" id="GO:0030170">
    <property type="term" value="F:pyridoxal phosphate binding"/>
    <property type="evidence" value="ECO:0007669"/>
    <property type="project" value="InterPro"/>
</dbReference>
<keyword evidence="7" id="KW-0808">Transferase</keyword>
<evidence type="ECO:0000313" key="15">
    <source>
        <dbReference type="Proteomes" id="UP000515125"/>
    </source>
</evidence>
<keyword evidence="9" id="KW-1015">Disulfide bond</keyword>
<dbReference type="EC" id="2.6.1.13" evidence="5"/>
<evidence type="ECO:0000256" key="11">
    <source>
        <dbReference type="ARBA" id="ARBA00051265"/>
    </source>
</evidence>
<dbReference type="FunFam" id="3.90.1150.10:FF:000152">
    <property type="entry name" value="Ornithine aminotransferase"/>
    <property type="match status" value="1"/>
</dbReference>
<dbReference type="RefSeq" id="XP_026194331.1">
    <property type="nucleotide sequence ID" value="XM_026338546.1"/>
</dbReference>
<evidence type="ECO:0000256" key="1">
    <source>
        <dbReference type="ARBA" id="ARBA00001933"/>
    </source>
</evidence>
<dbReference type="CDD" id="cd00610">
    <property type="entry name" value="OAT_like"/>
    <property type="match status" value="1"/>
</dbReference>
<dbReference type="PROSITE" id="PS00600">
    <property type="entry name" value="AA_TRANSFER_CLASS_3"/>
    <property type="match status" value="1"/>
</dbReference>
<dbReference type="InterPro" id="IPR015424">
    <property type="entry name" value="PyrdxlP-dep_Trfase"/>
</dbReference>
<comment type="similarity">
    <text evidence="3 14">Belongs to the class-III pyridoxal-phosphate-dependent aminotransferase family.</text>
</comment>
<dbReference type="GO" id="GO:0010121">
    <property type="term" value="P:L-arginine catabolic process to proline via ornithine"/>
    <property type="evidence" value="ECO:0007669"/>
    <property type="project" value="TreeGrafter"/>
</dbReference>
<evidence type="ECO:0000256" key="7">
    <source>
        <dbReference type="ARBA" id="ARBA00022679"/>
    </source>
</evidence>
<evidence type="ECO:0000256" key="8">
    <source>
        <dbReference type="ARBA" id="ARBA00022898"/>
    </source>
</evidence>
<comment type="catalytic activity">
    <reaction evidence="11">
        <text>a 2-oxocarboxylate + L-ornithine = L-glutamate 5-semialdehyde + an L-alpha-amino acid</text>
        <dbReference type="Rhea" id="RHEA:13877"/>
        <dbReference type="ChEBI" id="CHEBI:35179"/>
        <dbReference type="ChEBI" id="CHEBI:46911"/>
        <dbReference type="ChEBI" id="CHEBI:58066"/>
        <dbReference type="ChEBI" id="CHEBI:59869"/>
        <dbReference type="EC" id="2.6.1.13"/>
    </reaction>
</comment>
<evidence type="ECO:0000256" key="14">
    <source>
        <dbReference type="RuleBase" id="RU003560"/>
    </source>
</evidence>
<comment type="subunit">
    <text evidence="4">Homodimer.</text>
</comment>
<keyword evidence="15" id="KW-1185">Reference proteome</keyword>
<dbReference type="InterPro" id="IPR005814">
    <property type="entry name" value="Aminotrans_3"/>
</dbReference>
<comment type="pathway">
    <text evidence="2">Amino-acid biosynthesis; L-proline biosynthesis; L-glutamate 5-semialdehyde from L-ornithine: step 1/1.</text>
</comment>
<dbReference type="Pfam" id="PF00202">
    <property type="entry name" value="Aminotran_3"/>
    <property type="match status" value="1"/>
</dbReference>